<evidence type="ECO:0000256" key="4">
    <source>
        <dbReference type="ARBA" id="ARBA00022989"/>
    </source>
</evidence>
<dbReference type="OMA" id="CLMETRR"/>
<feature type="transmembrane region" description="Helical" evidence="6">
    <location>
        <begin position="485"/>
        <end position="503"/>
    </location>
</feature>
<feature type="transmembrane region" description="Helical" evidence="6">
    <location>
        <begin position="299"/>
        <end position="318"/>
    </location>
</feature>
<keyword evidence="5 6" id="KW-0472">Membrane</keyword>
<protein>
    <submittedName>
        <fullName evidence="7">Uncharacterized protein</fullName>
    </submittedName>
</protein>
<keyword evidence="3 6" id="KW-0812">Transmembrane</keyword>
<feature type="transmembrane region" description="Helical" evidence="6">
    <location>
        <begin position="338"/>
        <end position="358"/>
    </location>
</feature>
<evidence type="ECO:0000256" key="5">
    <source>
        <dbReference type="ARBA" id="ARBA00023136"/>
    </source>
</evidence>
<evidence type="ECO:0000313" key="8">
    <source>
        <dbReference type="Proteomes" id="UP000000226"/>
    </source>
</evidence>
<evidence type="ECO:0000256" key="6">
    <source>
        <dbReference type="SAM" id="Phobius"/>
    </source>
</evidence>
<dbReference type="OrthoDB" id="1181826at2759"/>
<dbReference type="Pfam" id="PF00854">
    <property type="entry name" value="PTR2"/>
    <property type="match status" value="1"/>
</dbReference>
<organism evidence="7 8">
    <name type="scientific">Phaseolus vulgaris</name>
    <name type="common">Kidney bean</name>
    <name type="synonym">French bean</name>
    <dbReference type="NCBI Taxonomy" id="3885"/>
    <lineage>
        <taxon>Eukaryota</taxon>
        <taxon>Viridiplantae</taxon>
        <taxon>Streptophyta</taxon>
        <taxon>Embryophyta</taxon>
        <taxon>Tracheophyta</taxon>
        <taxon>Spermatophyta</taxon>
        <taxon>Magnoliopsida</taxon>
        <taxon>eudicotyledons</taxon>
        <taxon>Gunneridae</taxon>
        <taxon>Pentapetalae</taxon>
        <taxon>rosids</taxon>
        <taxon>fabids</taxon>
        <taxon>Fabales</taxon>
        <taxon>Fabaceae</taxon>
        <taxon>Papilionoideae</taxon>
        <taxon>50 kb inversion clade</taxon>
        <taxon>NPAAA clade</taxon>
        <taxon>indigoferoid/millettioid clade</taxon>
        <taxon>Phaseoleae</taxon>
        <taxon>Phaseolus</taxon>
    </lineage>
</organism>
<reference evidence="8" key="1">
    <citation type="journal article" date="2014" name="Nat. Genet.">
        <title>A reference genome for common bean and genome-wide analysis of dual domestications.</title>
        <authorList>
            <person name="Schmutz J."/>
            <person name="McClean P.E."/>
            <person name="Mamidi S."/>
            <person name="Wu G.A."/>
            <person name="Cannon S.B."/>
            <person name="Grimwood J."/>
            <person name="Jenkins J."/>
            <person name="Shu S."/>
            <person name="Song Q."/>
            <person name="Chavarro C."/>
            <person name="Torres-Torres M."/>
            <person name="Geffroy V."/>
            <person name="Moghaddam S.M."/>
            <person name="Gao D."/>
            <person name="Abernathy B."/>
            <person name="Barry K."/>
            <person name="Blair M."/>
            <person name="Brick M.A."/>
            <person name="Chovatia M."/>
            <person name="Gepts P."/>
            <person name="Goodstein D.M."/>
            <person name="Gonzales M."/>
            <person name="Hellsten U."/>
            <person name="Hyten D.L."/>
            <person name="Jia G."/>
            <person name="Kelly J.D."/>
            <person name="Kudrna D."/>
            <person name="Lee R."/>
            <person name="Richard M.M."/>
            <person name="Miklas P.N."/>
            <person name="Osorno J.M."/>
            <person name="Rodrigues J."/>
            <person name="Thareau V."/>
            <person name="Urrea C.A."/>
            <person name="Wang M."/>
            <person name="Yu Y."/>
            <person name="Zhang M."/>
            <person name="Wing R.A."/>
            <person name="Cregan P.B."/>
            <person name="Rokhsar D.S."/>
            <person name="Jackson S.A."/>
        </authorList>
    </citation>
    <scope>NUCLEOTIDE SEQUENCE [LARGE SCALE GENOMIC DNA]</scope>
    <source>
        <strain evidence="8">cv. G19833</strain>
    </source>
</reference>
<feature type="transmembrane region" description="Helical" evidence="6">
    <location>
        <begin position="171"/>
        <end position="190"/>
    </location>
</feature>
<keyword evidence="4 6" id="KW-1133">Transmembrane helix</keyword>
<evidence type="ECO:0000256" key="3">
    <source>
        <dbReference type="ARBA" id="ARBA00022692"/>
    </source>
</evidence>
<dbReference type="Proteomes" id="UP000000226">
    <property type="component" value="Chromosome 10"/>
</dbReference>
<keyword evidence="8" id="KW-1185">Reference proteome</keyword>
<feature type="transmembrane region" description="Helical" evidence="6">
    <location>
        <begin position="370"/>
        <end position="395"/>
    </location>
</feature>
<feature type="transmembrane region" description="Helical" evidence="6">
    <location>
        <begin position="455"/>
        <end position="473"/>
    </location>
</feature>
<evidence type="ECO:0000256" key="1">
    <source>
        <dbReference type="ARBA" id="ARBA00004141"/>
    </source>
</evidence>
<name>V7AKY5_PHAVU</name>
<evidence type="ECO:0000313" key="7">
    <source>
        <dbReference type="EMBL" id="ESW05925.1"/>
    </source>
</evidence>
<proteinExistence type="inferred from homology"/>
<feature type="transmembrane region" description="Helical" evidence="6">
    <location>
        <begin position="59"/>
        <end position="80"/>
    </location>
</feature>
<dbReference type="AlphaFoldDB" id="V7AKY5"/>
<dbReference type="InterPro" id="IPR000109">
    <property type="entry name" value="POT_fam"/>
</dbReference>
<dbReference type="Gene3D" id="1.20.1250.20">
    <property type="entry name" value="MFS general substrate transporter like domains"/>
    <property type="match status" value="1"/>
</dbReference>
<comment type="similarity">
    <text evidence="2">Belongs to the major facilitator superfamily. Proton-dependent oligopeptide transporter (POT/PTR) (TC 2.A.17) family.</text>
</comment>
<dbReference type="InterPro" id="IPR036259">
    <property type="entry name" value="MFS_trans_sf"/>
</dbReference>
<dbReference type="GO" id="GO:0016020">
    <property type="term" value="C:membrane"/>
    <property type="evidence" value="ECO:0007669"/>
    <property type="project" value="UniProtKB-SubCell"/>
</dbReference>
<sequence length="525" mass="59144">MLQHCGILGVLYYDGLLRRFEGGGGYLPISAILTNLQDGLSSLLFIFASLISEAYTGPVTMITICAATSIEGLILIWISAYSESSGALYAAILLLTIGKSGQTLLDSFLQNKVEEILEAREKIEIKDGSTEKQNELDLIRIILTNTWLLVPLVVGYVVILFTDFFNQDYDIIFRNSAVLMGGCYLLFLFGSTKYRHEQVSDESYFGKIFRICKAAYGRRRSDYPASENGYYWKGNVRTNLCYVYGKGVRLKPRVPRLFRWLDKAAILVPEVSPDTQERDGKVCSVKEVREVKSLVPMNYLCFSFFAYSLLVATGNTFFVAQASSMTTTNGYDISKLFLIKVAAGKVSRFICFLIMAGLRSKRTTYSTSKTFVVTTSIIRIGFGMVSAVICCFVAWKMEFYRLYSLEVKIEALYPQFILLGMTEALVEGGLTKLFHAHVAKSMWSFADSYIELVNGIGKLLLIPFVLALRGSWLKESIYTTDLNRFYLMLGILNAALLLVYGYYSFRYTYKETCPEDAAQPDLEDK</sequence>
<dbReference type="EMBL" id="CM002297">
    <property type="protein sequence ID" value="ESW05925.1"/>
    <property type="molecule type" value="Genomic_DNA"/>
</dbReference>
<gene>
    <name evidence="7" type="ORF">PHAVU_010G004400g</name>
</gene>
<dbReference type="GO" id="GO:0022857">
    <property type="term" value="F:transmembrane transporter activity"/>
    <property type="evidence" value="ECO:0007669"/>
    <property type="project" value="InterPro"/>
</dbReference>
<accession>V7AKY5</accession>
<feature type="transmembrane region" description="Helical" evidence="6">
    <location>
        <begin position="138"/>
        <end position="159"/>
    </location>
</feature>
<evidence type="ECO:0000256" key="2">
    <source>
        <dbReference type="ARBA" id="ARBA00005982"/>
    </source>
</evidence>
<dbReference type="eggNOG" id="KOG1237">
    <property type="taxonomic scope" value="Eukaryota"/>
</dbReference>
<comment type="subcellular location">
    <subcellularLocation>
        <location evidence="1">Membrane</location>
        <topology evidence="1">Multi-pass membrane protein</topology>
    </subcellularLocation>
</comment>
<dbReference type="Gramene" id="ESW05925">
    <property type="protein sequence ID" value="ESW05925"/>
    <property type="gene ID" value="PHAVU_010G004400g"/>
</dbReference>
<dbReference type="PANTHER" id="PTHR11654">
    <property type="entry name" value="OLIGOPEPTIDE TRANSPORTER-RELATED"/>
    <property type="match status" value="1"/>
</dbReference>